<dbReference type="AlphaFoldDB" id="A0A3P7LPD0"/>
<proteinExistence type="predicted"/>
<dbReference type="Proteomes" id="UP000281553">
    <property type="component" value="Unassembled WGS sequence"/>
</dbReference>
<gene>
    <name evidence="1" type="ORF">DILT_LOCUS7669</name>
</gene>
<keyword evidence="2" id="KW-1185">Reference proteome</keyword>
<protein>
    <submittedName>
        <fullName evidence="1">Uncharacterized protein</fullName>
    </submittedName>
</protein>
<dbReference type="EMBL" id="UYRU01052383">
    <property type="protein sequence ID" value="VDN11838.1"/>
    <property type="molecule type" value="Genomic_DNA"/>
</dbReference>
<sequence>MPCMSNSGADPDDGTPKDMVIVKQTHHSFRAASIASGTERWNYSVRSDELTLVRNCGDLSHTFLFGSSNWPPTNSAFKETAKDKVLGSPFKFDLEAGIVYAYANSADNEELWHTKLGASIVKAWLYRGDSIELIPLCVFSRMSNALITISLFLKKNRRLPCIPLRICCLYWPCR</sequence>
<reference evidence="1 2" key="1">
    <citation type="submission" date="2018-11" db="EMBL/GenBank/DDBJ databases">
        <authorList>
            <consortium name="Pathogen Informatics"/>
        </authorList>
    </citation>
    <scope>NUCLEOTIDE SEQUENCE [LARGE SCALE GENOMIC DNA]</scope>
</reference>
<evidence type="ECO:0000313" key="2">
    <source>
        <dbReference type="Proteomes" id="UP000281553"/>
    </source>
</evidence>
<name>A0A3P7LPD0_DIBLA</name>
<dbReference type="OrthoDB" id="6287710at2759"/>
<organism evidence="1 2">
    <name type="scientific">Dibothriocephalus latus</name>
    <name type="common">Fish tapeworm</name>
    <name type="synonym">Diphyllobothrium latum</name>
    <dbReference type="NCBI Taxonomy" id="60516"/>
    <lineage>
        <taxon>Eukaryota</taxon>
        <taxon>Metazoa</taxon>
        <taxon>Spiralia</taxon>
        <taxon>Lophotrochozoa</taxon>
        <taxon>Platyhelminthes</taxon>
        <taxon>Cestoda</taxon>
        <taxon>Eucestoda</taxon>
        <taxon>Diphyllobothriidea</taxon>
        <taxon>Diphyllobothriidae</taxon>
        <taxon>Dibothriocephalus</taxon>
    </lineage>
</organism>
<evidence type="ECO:0000313" key="1">
    <source>
        <dbReference type="EMBL" id="VDN11838.1"/>
    </source>
</evidence>
<accession>A0A3P7LPD0</accession>